<name>A0ABQ2V773_9ACTN</name>
<dbReference type="InterPro" id="IPR029045">
    <property type="entry name" value="ClpP/crotonase-like_dom_sf"/>
</dbReference>
<dbReference type="SUPFAM" id="SSF52096">
    <property type="entry name" value="ClpP/crotonase"/>
    <property type="match status" value="1"/>
</dbReference>
<dbReference type="Gene3D" id="3.90.226.10">
    <property type="entry name" value="2-enoyl-CoA Hydratase, Chain A, domain 1"/>
    <property type="match status" value="1"/>
</dbReference>
<keyword evidence="3" id="KW-1185">Reference proteome</keyword>
<evidence type="ECO:0000313" key="3">
    <source>
        <dbReference type="Proteomes" id="UP000654471"/>
    </source>
</evidence>
<gene>
    <name evidence="2" type="ORF">GCM10010211_39120</name>
</gene>
<dbReference type="EMBL" id="BMRP01000013">
    <property type="protein sequence ID" value="GGU69820.1"/>
    <property type="molecule type" value="Genomic_DNA"/>
</dbReference>
<protein>
    <recommendedName>
        <fullName evidence="4">Enoyl-CoA hydratase</fullName>
    </recommendedName>
</protein>
<accession>A0ABQ2V773</accession>
<evidence type="ECO:0008006" key="4">
    <source>
        <dbReference type="Google" id="ProtNLM"/>
    </source>
</evidence>
<proteinExistence type="predicted"/>
<feature type="region of interest" description="Disordered" evidence="1">
    <location>
        <begin position="1"/>
        <end position="27"/>
    </location>
</feature>
<sequence length="95" mass="9981">MTAGEDTSVVRHERQGPVATVTMNRPGYRNTRNSALTYALDGAFRRAADDGGGKVVDLAHAHSAETAAAALAGAGIAAMRRHTAQRSPRHRQTGS</sequence>
<reference evidence="3" key="1">
    <citation type="journal article" date="2019" name="Int. J. Syst. Evol. Microbiol.">
        <title>The Global Catalogue of Microorganisms (GCM) 10K type strain sequencing project: providing services to taxonomists for standard genome sequencing and annotation.</title>
        <authorList>
            <consortium name="The Broad Institute Genomics Platform"/>
            <consortium name="The Broad Institute Genome Sequencing Center for Infectious Disease"/>
            <person name="Wu L."/>
            <person name="Ma J."/>
        </authorList>
    </citation>
    <scope>NUCLEOTIDE SEQUENCE [LARGE SCALE GENOMIC DNA]</scope>
    <source>
        <strain evidence="3">JCM 3399</strain>
    </source>
</reference>
<evidence type="ECO:0000313" key="2">
    <source>
        <dbReference type="EMBL" id="GGU69820.1"/>
    </source>
</evidence>
<organism evidence="2 3">
    <name type="scientific">Streptomyces albospinus</name>
    <dbReference type="NCBI Taxonomy" id="285515"/>
    <lineage>
        <taxon>Bacteria</taxon>
        <taxon>Bacillati</taxon>
        <taxon>Actinomycetota</taxon>
        <taxon>Actinomycetes</taxon>
        <taxon>Kitasatosporales</taxon>
        <taxon>Streptomycetaceae</taxon>
        <taxon>Streptomyces</taxon>
    </lineage>
</organism>
<evidence type="ECO:0000256" key="1">
    <source>
        <dbReference type="SAM" id="MobiDB-lite"/>
    </source>
</evidence>
<comment type="caution">
    <text evidence="2">The sequence shown here is derived from an EMBL/GenBank/DDBJ whole genome shotgun (WGS) entry which is preliminary data.</text>
</comment>
<dbReference type="Proteomes" id="UP000654471">
    <property type="component" value="Unassembled WGS sequence"/>
</dbReference>
<dbReference type="RefSeq" id="WP_373299870.1">
    <property type="nucleotide sequence ID" value="NZ_BMRP01000013.1"/>
</dbReference>